<keyword evidence="1" id="KW-0732">Signal</keyword>
<evidence type="ECO:0000256" key="1">
    <source>
        <dbReference type="SAM" id="SignalP"/>
    </source>
</evidence>
<name>A0A212EWY9_DANPL</name>
<feature type="signal peptide" evidence="1">
    <location>
        <begin position="1"/>
        <end position="19"/>
    </location>
</feature>
<feature type="chain" id="PRO_5012194295" evidence="1">
    <location>
        <begin position="20"/>
        <end position="105"/>
    </location>
</feature>
<organism evidence="2 3">
    <name type="scientific">Danaus plexippus plexippus</name>
    <dbReference type="NCBI Taxonomy" id="278856"/>
    <lineage>
        <taxon>Eukaryota</taxon>
        <taxon>Metazoa</taxon>
        <taxon>Ecdysozoa</taxon>
        <taxon>Arthropoda</taxon>
        <taxon>Hexapoda</taxon>
        <taxon>Insecta</taxon>
        <taxon>Pterygota</taxon>
        <taxon>Neoptera</taxon>
        <taxon>Endopterygota</taxon>
        <taxon>Lepidoptera</taxon>
        <taxon>Glossata</taxon>
        <taxon>Ditrysia</taxon>
        <taxon>Papilionoidea</taxon>
        <taxon>Nymphalidae</taxon>
        <taxon>Danainae</taxon>
        <taxon>Danaini</taxon>
        <taxon>Danaina</taxon>
        <taxon>Danaus</taxon>
        <taxon>Danaus</taxon>
    </lineage>
</organism>
<protein>
    <submittedName>
        <fullName evidence="2">Uncharacterized protein</fullName>
    </submittedName>
</protein>
<gene>
    <name evidence="2" type="ORF">KGM_202380</name>
</gene>
<dbReference type="AlphaFoldDB" id="A0A212EWY9"/>
<dbReference type="EMBL" id="AGBW02011852">
    <property type="protein sequence ID" value="OWR46022.1"/>
    <property type="molecule type" value="Genomic_DNA"/>
</dbReference>
<dbReference type="InParanoid" id="A0A212EWY9"/>
<evidence type="ECO:0000313" key="3">
    <source>
        <dbReference type="Proteomes" id="UP000007151"/>
    </source>
</evidence>
<dbReference type="KEGG" id="dpl:KGM_202380"/>
<proteinExistence type="predicted"/>
<accession>A0A212EWY9</accession>
<sequence>MSPLVHLTLSVYVLVTVAGSVIKVQEVSLTEGESINIKLRKDPLDKGKVVADMRIHFEDEKKDELPKKFHDIVKDSEISGLVNRFAIRGNGRCPSGQKRRGPICV</sequence>
<keyword evidence="3" id="KW-1185">Reference proteome</keyword>
<reference evidence="2 3" key="1">
    <citation type="journal article" date="2011" name="Cell">
        <title>The monarch butterfly genome yields insights into long-distance migration.</title>
        <authorList>
            <person name="Zhan S."/>
            <person name="Merlin C."/>
            <person name="Boore J.L."/>
            <person name="Reppert S.M."/>
        </authorList>
    </citation>
    <scope>NUCLEOTIDE SEQUENCE [LARGE SCALE GENOMIC DNA]</scope>
    <source>
        <strain evidence="2">F-2</strain>
    </source>
</reference>
<evidence type="ECO:0000313" key="2">
    <source>
        <dbReference type="EMBL" id="OWR46022.1"/>
    </source>
</evidence>
<comment type="caution">
    <text evidence="2">The sequence shown here is derived from an EMBL/GenBank/DDBJ whole genome shotgun (WGS) entry which is preliminary data.</text>
</comment>
<dbReference type="Proteomes" id="UP000007151">
    <property type="component" value="Unassembled WGS sequence"/>
</dbReference>